<dbReference type="EMBL" id="LODU01000047">
    <property type="protein sequence ID" value="POH28819.1"/>
    <property type="molecule type" value="Genomic_DNA"/>
</dbReference>
<reference evidence="2 4" key="3">
    <citation type="submission" date="2019-03" db="EMBL/GenBank/DDBJ databases">
        <title>Genomic Encyclopedia of Type Strains, Phase IV (KMG-V): Genome sequencing to study the core and pangenomes of soil and plant-associated prokaryotes.</title>
        <authorList>
            <person name="Whitman W."/>
        </authorList>
    </citation>
    <scope>NUCLEOTIDE SEQUENCE [LARGE SCALE GENOMIC DNA]</scope>
    <source>
        <strain evidence="2 4">23C40</strain>
    </source>
</reference>
<dbReference type="AlphaFoldDB" id="A0A2S3YLE8"/>
<evidence type="ECO:0000313" key="2">
    <source>
        <dbReference type="EMBL" id="TCN36373.1"/>
    </source>
</evidence>
<reference evidence="1 3" key="1">
    <citation type="journal article" date="2014" name="Syst. Appl. Microbiol.">
        <title>Microsymbionts of Phaseolus vulgaris in acid and alkaline soils of Mexico.</title>
        <authorList>
            <person name="Verastegui-Valdes M.M."/>
            <person name="Zhang Y.J."/>
            <person name="Rivera-Orduna F.N."/>
            <person name="Cheng H.P."/>
            <person name="Sui X.H."/>
            <person name="Wang E.T."/>
        </authorList>
    </citation>
    <scope>NUCLEOTIDE SEQUENCE [LARGE SCALE GENOMIC DNA]</scope>
    <source>
        <strain evidence="1 3">FG01</strain>
    </source>
</reference>
<dbReference type="RefSeq" id="WP_050988378.1">
    <property type="nucleotide sequence ID" value="NZ_CP013107.1"/>
</dbReference>
<reference evidence="1" key="2">
    <citation type="submission" date="2015-12" db="EMBL/GenBank/DDBJ databases">
        <authorList>
            <person name="Shamseldin A."/>
            <person name="Moawad H."/>
            <person name="Abd El-Rahim W.M."/>
            <person name="Sadowsky M.J."/>
        </authorList>
    </citation>
    <scope>NUCLEOTIDE SEQUENCE</scope>
    <source>
        <strain evidence="1">FG01</strain>
    </source>
</reference>
<evidence type="ECO:0000313" key="4">
    <source>
        <dbReference type="Proteomes" id="UP000295043"/>
    </source>
</evidence>
<dbReference type="EMBL" id="SLVU01000001">
    <property type="protein sequence ID" value="TCN36373.1"/>
    <property type="molecule type" value="Genomic_DNA"/>
</dbReference>
<protein>
    <recommendedName>
        <fullName evidence="5">Ribbon-helix-helix protein CopG domain-containing protein</fullName>
    </recommendedName>
</protein>
<evidence type="ECO:0008006" key="5">
    <source>
        <dbReference type="Google" id="ProtNLM"/>
    </source>
</evidence>
<dbReference type="Proteomes" id="UP000295043">
    <property type="component" value="Unassembled WGS sequence"/>
</dbReference>
<accession>A0A2S3YLE8</accession>
<dbReference type="Proteomes" id="UP000237511">
    <property type="component" value="Unassembled WGS sequence"/>
</dbReference>
<sequence>MATMVHTENVDRRTFDDDDVELALVLACELLEMTRESIIRLIIREWLHGYGFLPIQELDEGSETERSA</sequence>
<evidence type="ECO:0000313" key="1">
    <source>
        <dbReference type="EMBL" id="POH28819.1"/>
    </source>
</evidence>
<organism evidence="1 3">
    <name type="scientific">Sinorhizobium americanum</name>
    <dbReference type="NCBI Taxonomy" id="194963"/>
    <lineage>
        <taxon>Bacteria</taxon>
        <taxon>Pseudomonadati</taxon>
        <taxon>Pseudomonadota</taxon>
        <taxon>Alphaproteobacteria</taxon>
        <taxon>Hyphomicrobiales</taxon>
        <taxon>Rhizobiaceae</taxon>
        <taxon>Sinorhizobium/Ensifer group</taxon>
        <taxon>Sinorhizobium</taxon>
    </lineage>
</organism>
<name>A0A2S3YLE8_9HYPH</name>
<comment type="caution">
    <text evidence="1">The sequence shown here is derived from an EMBL/GenBank/DDBJ whole genome shotgun (WGS) entry which is preliminary data.</text>
</comment>
<proteinExistence type="predicted"/>
<gene>
    <name evidence="1" type="ORF">ATY31_19955</name>
    <name evidence="2" type="ORF">EV184_101363</name>
</gene>
<dbReference type="OrthoDB" id="8283199at2"/>
<evidence type="ECO:0000313" key="3">
    <source>
        <dbReference type="Proteomes" id="UP000237511"/>
    </source>
</evidence>